<evidence type="ECO:0000313" key="9">
    <source>
        <dbReference type="Proteomes" id="UP000308705"/>
    </source>
</evidence>
<evidence type="ECO:0000313" key="8">
    <source>
        <dbReference type="EMBL" id="TKK83619.1"/>
    </source>
</evidence>
<keyword evidence="9" id="KW-1185">Reference proteome</keyword>
<feature type="site" description="Important for catalytic activity" evidence="7">
    <location>
        <position position="214"/>
    </location>
</feature>
<dbReference type="HAMAP" id="MF_02065">
    <property type="entry name" value="MltG"/>
    <property type="match status" value="1"/>
</dbReference>
<name>A0A4U3M620_9ACTN</name>
<keyword evidence="5 7" id="KW-0456">Lyase</keyword>
<comment type="function">
    <text evidence="7">Functions as a peptidoglycan terminase that cleaves nascent peptidoglycan strands endolytically to terminate their elongation.</text>
</comment>
<comment type="similarity">
    <text evidence="7">Belongs to the transglycosylase MltG family.</text>
</comment>
<dbReference type="CDD" id="cd08010">
    <property type="entry name" value="MltG_like"/>
    <property type="match status" value="1"/>
</dbReference>
<dbReference type="EMBL" id="SZQA01000044">
    <property type="protein sequence ID" value="TKK83619.1"/>
    <property type="molecule type" value="Genomic_DNA"/>
</dbReference>
<reference evidence="8 9" key="1">
    <citation type="submission" date="2019-04" db="EMBL/GenBank/DDBJ databases">
        <title>Herbidospora sp. NEAU-GS14.nov., a novel actinomycete isolated from soil.</title>
        <authorList>
            <person name="Han L."/>
        </authorList>
    </citation>
    <scope>NUCLEOTIDE SEQUENCE [LARGE SCALE GENOMIC DNA]</scope>
    <source>
        <strain evidence="8 9">NEAU-GS14</strain>
    </source>
</reference>
<accession>A0A4U3M620</accession>
<evidence type="ECO:0000256" key="5">
    <source>
        <dbReference type="ARBA" id="ARBA00023239"/>
    </source>
</evidence>
<keyword evidence="1 7" id="KW-1003">Cell membrane</keyword>
<dbReference type="NCBIfam" id="TIGR00247">
    <property type="entry name" value="endolytic transglycosylase MltG"/>
    <property type="match status" value="1"/>
</dbReference>
<keyword evidence="4 7" id="KW-0472">Membrane</keyword>
<comment type="caution">
    <text evidence="8">The sequence shown here is derived from an EMBL/GenBank/DDBJ whole genome shotgun (WGS) entry which is preliminary data.</text>
</comment>
<proteinExistence type="inferred from homology"/>
<protein>
    <recommendedName>
        <fullName evidence="7">Endolytic murein transglycosylase</fullName>
        <ecNumber evidence="7">4.2.2.29</ecNumber>
    </recommendedName>
    <alternativeName>
        <fullName evidence="7">Peptidoglycan lytic transglycosylase</fullName>
    </alternativeName>
    <alternativeName>
        <fullName evidence="7">Peptidoglycan polymerization terminase</fullName>
    </alternativeName>
</protein>
<dbReference type="GO" id="GO:0005886">
    <property type="term" value="C:plasma membrane"/>
    <property type="evidence" value="ECO:0007669"/>
    <property type="project" value="UniProtKB-UniRule"/>
</dbReference>
<organism evidence="8 9">
    <name type="scientific">Herbidospora galbida</name>
    <dbReference type="NCBI Taxonomy" id="2575442"/>
    <lineage>
        <taxon>Bacteria</taxon>
        <taxon>Bacillati</taxon>
        <taxon>Actinomycetota</taxon>
        <taxon>Actinomycetes</taxon>
        <taxon>Streptosporangiales</taxon>
        <taxon>Streptosporangiaceae</taxon>
        <taxon>Herbidospora</taxon>
    </lineage>
</organism>
<evidence type="ECO:0000256" key="2">
    <source>
        <dbReference type="ARBA" id="ARBA00022692"/>
    </source>
</evidence>
<dbReference type="InterPro" id="IPR003770">
    <property type="entry name" value="MLTG-like"/>
</dbReference>
<dbReference type="Gene3D" id="3.30.1490.480">
    <property type="entry name" value="Endolytic murein transglycosylase"/>
    <property type="match status" value="1"/>
</dbReference>
<dbReference type="EC" id="4.2.2.29" evidence="7"/>
<dbReference type="Pfam" id="PF02618">
    <property type="entry name" value="YceG"/>
    <property type="match status" value="1"/>
</dbReference>
<dbReference type="GO" id="GO:0008932">
    <property type="term" value="F:lytic endotransglycosylase activity"/>
    <property type="evidence" value="ECO:0007669"/>
    <property type="project" value="UniProtKB-UniRule"/>
</dbReference>
<dbReference type="PANTHER" id="PTHR30518">
    <property type="entry name" value="ENDOLYTIC MUREIN TRANSGLYCOSYLASE"/>
    <property type="match status" value="1"/>
</dbReference>
<keyword evidence="6 7" id="KW-0961">Cell wall biogenesis/degradation</keyword>
<sequence>MVYAGLAAVATAGIVGLYTLVRPFLVPDDFEGAGTGPVVVRISAGESAVQIAETLAKAGVVASSGAFVREVEARAKSGSLRPGDYRLNKGMAASIALDRLLDRDSRVSRRVTIPEGLRAREVYVRLSAASGFPVAEFEKAAAQPATLGLPAYAKSVEGFLFPATYEVEPTSTAKSLLRDMAAQFGRVADRLGLESREGMTPLDVVTTASIVQAEGGRDDDYPKIARVIYNRLKKGGRLEMDSTTMYGLGKYGIAATIDETRDESPYNTYRIDGLPPGPIGNPGEQALRAALKPAKGDWYWFVTTDPGRRITKFTDNEGEFVKYREELNRYLGTN</sequence>
<keyword evidence="3 7" id="KW-1133">Transmembrane helix</keyword>
<comment type="catalytic activity">
    <reaction evidence="7">
        <text>a peptidoglycan chain = a peptidoglycan chain with N-acetyl-1,6-anhydromuramyl-[peptide] at the reducing end + a peptidoglycan chain with N-acetylglucosamine at the non-reducing end.</text>
        <dbReference type="EC" id="4.2.2.29"/>
    </reaction>
</comment>
<keyword evidence="2 7" id="KW-0812">Transmembrane</keyword>
<evidence type="ECO:0000256" key="3">
    <source>
        <dbReference type="ARBA" id="ARBA00022989"/>
    </source>
</evidence>
<gene>
    <name evidence="7 8" type="primary">mltG</name>
    <name evidence="8" type="ORF">FDA94_33135</name>
</gene>
<dbReference type="GO" id="GO:0071555">
    <property type="term" value="P:cell wall organization"/>
    <property type="evidence" value="ECO:0007669"/>
    <property type="project" value="UniProtKB-KW"/>
</dbReference>
<evidence type="ECO:0000256" key="4">
    <source>
        <dbReference type="ARBA" id="ARBA00023136"/>
    </source>
</evidence>
<dbReference type="Proteomes" id="UP000308705">
    <property type="component" value="Unassembled WGS sequence"/>
</dbReference>
<dbReference type="AlphaFoldDB" id="A0A4U3M620"/>
<dbReference type="GO" id="GO:0009252">
    <property type="term" value="P:peptidoglycan biosynthetic process"/>
    <property type="evidence" value="ECO:0007669"/>
    <property type="project" value="UniProtKB-UniRule"/>
</dbReference>
<evidence type="ECO:0000256" key="7">
    <source>
        <dbReference type="HAMAP-Rule" id="MF_02065"/>
    </source>
</evidence>
<dbReference type="OrthoDB" id="9814591at2"/>
<evidence type="ECO:0000256" key="1">
    <source>
        <dbReference type="ARBA" id="ARBA00022475"/>
    </source>
</evidence>
<evidence type="ECO:0000256" key="6">
    <source>
        <dbReference type="ARBA" id="ARBA00023316"/>
    </source>
</evidence>
<dbReference type="PANTHER" id="PTHR30518:SF2">
    <property type="entry name" value="ENDOLYTIC MUREIN TRANSGLYCOSYLASE"/>
    <property type="match status" value="1"/>
</dbReference>